<evidence type="ECO:0000259" key="3">
    <source>
        <dbReference type="Pfam" id="PF22594"/>
    </source>
</evidence>
<keyword evidence="5" id="KW-1185">Reference proteome</keyword>
<dbReference type="AlphaFoldDB" id="L5M878"/>
<keyword evidence="1" id="KW-0547">Nucleotide-binding</keyword>
<reference evidence="5" key="1">
    <citation type="journal article" date="2013" name="Science">
        <title>Comparative analysis of bat genomes provides insight into the evolution of flight and immunity.</title>
        <authorList>
            <person name="Zhang G."/>
            <person name="Cowled C."/>
            <person name="Shi Z."/>
            <person name="Huang Z."/>
            <person name="Bishop-Lilly K.A."/>
            <person name="Fang X."/>
            <person name="Wynne J.W."/>
            <person name="Xiong Z."/>
            <person name="Baker M.L."/>
            <person name="Zhao W."/>
            <person name="Tachedjian M."/>
            <person name="Zhu Y."/>
            <person name="Zhou P."/>
            <person name="Jiang X."/>
            <person name="Ng J."/>
            <person name="Yang L."/>
            <person name="Wu L."/>
            <person name="Xiao J."/>
            <person name="Feng Y."/>
            <person name="Chen Y."/>
            <person name="Sun X."/>
            <person name="Zhang Y."/>
            <person name="Marsh G.A."/>
            <person name="Crameri G."/>
            <person name="Broder C.C."/>
            <person name="Frey K.G."/>
            <person name="Wang L.F."/>
            <person name="Wang J."/>
        </authorList>
    </citation>
    <scope>NUCLEOTIDE SEQUENCE [LARGE SCALE GENOMIC DNA]</scope>
</reference>
<evidence type="ECO:0000256" key="2">
    <source>
        <dbReference type="ARBA" id="ARBA00023134"/>
    </source>
</evidence>
<proteinExistence type="predicted"/>
<feature type="domain" description="GTP-eEF1A C-terminal" evidence="3">
    <location>
        <begin position="41"/>
        <end position="80"/>
    </location>
</feature>
<dbReference type="EMBL" id="KB103138">
    <property type="protein sequence ID" value="ELK34581.1"/>
    <property type="molecule type" value="Genomic_DNA"/>
</dbReference>
<evidence type="ECO:0000313" key="4">
    <source>
        <dbReference type="EMBL" id="ELK34581.1"/>
    </source>
</evidence>
<dbReference type="InterPro" id="IPR009001">
    <property type="entry name" value="Transl_elong_EF1A/Init_IF2_C"/>
</dbReference>
<dbReference type="PANTHER" id="PTHR44830">
    <property type="entry name" value="ELONGATION FACTOR 1 ALPHA"/>
    <property type="match status" value="1"/>
</dbReference>
<gene>
    <name evidence="4" type="ORF">MDA_GLEAN10025088</name>
</gene>
<dbReference type="Proteomes" id="UP000010556">
    <property type="component" value="Unassembled WGS sequence"/>
</dbReference>
<organism evidence="4 5">
    <name type="scientific">Myotis davidii</name>
    <name type="common">David's myotis</name>
    <dbReference type="NCBI Taxonomy" id="225400"/>
    <lineage>
        <taxon>Eukaryota</taxon>
        <taxon>Metazoa</taxon>
        <taxon>Chordata</taxon>
        <taxon>Craniata</taxon>
        <taxon>Vertebrata</taxon>
        <taxon>Euteleostomi</taxon>
        <taxon>Mammalia</taxon>
        <taxon>Eutheria</taxon>
        <taxon>Laurasiatheria</taxon>
        <taxon>Chiroptera</taxon>
        <taxon>Yangochiroptera</taxon>
        <taxon>Vespertilionidae</taxon>
        <taxon>Myotis</taxon>
    </lineage>
</organism>
<dbReference type="SUPFAM" id="SSF50465">
    <property type="entry name" value="EF-Tu/eEF-1alpha/eIF2-gamma C-terminal domain"/>
    <property type="match status" value="1"/>
</dbReference>
<dbReference type="Pfam" id="PF22594">
    <property type="entry name" value="GTP-eEF1A_C"/>
    <property type="match status" value="1"/>
</dbReference>
<dbReference type="GO" id="GO:0003746">
    <property type="term" value="F:translation elongation factor activity"/>
    <property type="evidence" value="ECO:0007669"/>
    <property type="project" value="UniProtKB-KW"/>
</dbReference>
<dbReference type="GO" id="GO:0005525">
    <property type="term" value="F:GTP binding"/>
    <property type="evidence" value="ECO:0007669"/>
    <property type="project" value="UniProtKB-KW"/>
</dbReference>
<protein>
    <submittedName>
        <fullName evidence="4">Elongation factor 1-alpha 1</fullName>
    </submittedName>
</protein>
<accession>L5M878</accession>
<keyword evidence="4" id="KW-0251">Elongation factor</keyword>
<evidence type="ECO:0000256" key="1">
    <source>
        <dbReference type="ARBA" id="ARBA00022741"/>
    </source>
</evidence>
<dbReference type="InterPro" id="IPR054696">
    <property type="entry name" value="GTP-eEF1A_C"/>
</dbReference>
<keyword evidence="2" id="KW-0342">GTP-binding</keyword>
<dbReference type="Gene3D" id="2.40.30.10">
    <property type="entry name" value="Translation factors"/>
    <property type="match status" value="2"/>
</dbReference>
<evidence type="ECO:0000313" key="5">
    <source>
        <dbReference type="Proteomes" id="UP000010556"/>
    </source>
</evidence>
<dbReference type="PANTHER" id="PTHR44830:SF1">
    <property type="entry name" value="TR-TYPE G DOMAIN-CONTAINING PROTEIN"/>
    <property type="match status" value="1"/>
</dbReference>
<keyword evidence="4" id="KW-0648">Protein biosynthesis</keyword>
<sequence>MHHEAFSEDALRKMWASVSVKVFGNVAGDSKNDPLMEAAGFTAQVITLNHPGQISAGHAPGLNCHTAHIACKFAAIIDTVPGKPVCVGSFSDCPPLGRFAVGDMRQTHRCHQNSGQGVSWSWQSPVYPENSEGQMNISPNTCHPVLVVEEQSQNCLPRLAI</sequence>
<name>L5M878_MYODS</name>